<dbReference type="AlphaFoldDB" id="A0A2U8WAA6"/>
<evidence type="ECO:0000313" key="2">
    <source>
        <dbReference type="EMBL" id="AWN42521.1"/>
    </source>
</evidence>
<protein>
    <submittedName>
        <fullName evidence="2">Uncharacterized protein</fullName>
    </submittedName>
</protein>
<reference evidence="3" key="1">
    <citation type="submission" date="2018-05" db="EMBL/GenBank/DDBJ databases">
        <title>Complete Genome Sequence of Methylobacterium sp. 17SD2-17.</title>
        <authorList>
            <person name="Srinivasan S."/>
        </authorList>
    </citation>
    <scope>NUCLEOTIDE SEQUENCE [LARGE SCALE GENOMIC DNA]</scope>
    <source>
        <strain evidence="3">17SD2-17</strain>
    </source>
</reference>
<accession>A0A2U8WAA6</accession>
<proteinExistence type="predicted"/>
<dbReference type="Proteomes" id="UP000245926">
    <property type="component" value="Chromosome"/>
</dbReference>
<evidence type="ECO:0000256" key="1">
    <source>
        <dbReference type="SAM" id="MobiDB-lite"/>
    </source>
</evidence>
<feature type="region of interest" description="Disordered" evidence="1">
    <location>
        <begin position="47"/>
        <end position="78"/>
    </location>
</feature>
<sequence>MPRHQRGECLRSRPLALAFVLALLAVDDPEDPAHRLRVEMHVPALRVQRPGQGARFATPGPSANQGMPPTSAATTSPR</sequence>
<organism evidence="2 3">
    <name type="scientific">Methylobacterium durans</name>
    <dbReference type="NCBI Taxonomy" id="2202825"/>
    <lineage>
        <taxon>Bacteria</taxon>
        <taxon>Pseudomonadati</taxon>
        <taxon>Pseudomonadota</taxon>
        <taxon>Alphaproteobacteria</taxon>
        <taxon>Hyphomicrobiales</taxon>
        <taxon>Methylobacteriaceae</taxon>
        <taxon>Methylobacterium</taxon>
    </lineage>
</organism>
<keyword evidence="3" id="KW-1185">Reference proteome</keyword>
<dbReference type="KEGG" id="mets:DK389_20970"/>
<evidence type="ECO:0000313" key="3">
    <source>
        <dbReference type="Proteomes" id="UP000245926"/>
    </source>
</evidence>
<dbReference type="EMBL" id="CP029550">
    <property type="protein sequence ID" value="AWN42521.1"/>
    <property type="molecule type" value="Genomic_DNA"/>
</dbReference>
<gene>
    <name evidence="2" type="ORF">DK389_20970</name>
</gene>
<name>A0A2U8WAA6_9HYPH</name>
<feature type="compositionally biased region" description="Polar residues" evidence="1">
    <location>
        <begin position="61"/>
        <end position="78"/>
    </location>
</feature>